<keyword evidence="4" id="KW-0175">Coiled coil</keyword>
<feature type="compositionally biased region" description="Gly residues" evidence="5">
    <location>
        <begin position="118"/>
        <end position="150"/>
    </location>
</feature>
<dbReference type="GO" id="GO:0016513">
    <property type="term" value="C:core-binding factor complex"/>
    <property type="evidence" value="ECO:0007669"/>
    <property type="project" value="TreeGrafter"/>
</dbReference>
<dbReference type="Pfam" id="PF02312">
    <property type="entry name" value="CBF_beta"/>
    <property type="match status" value="1"/>
</dbReference>
<keyword evidence="2" id="KW-0539">Nucleus</keyword>
<accession>A0AAD9K4J5</accession>
<feature type="region of interest" description="Disordered" evidence="5">
    <location>
        <begin position="114"/>
        <end position="150"/>
    </location>
</feature>
<feature type="coiled-coil region" evidence="4">
    <location>
        <begin position="61"/>
        <end position="105"/>
    </location>
</feature>
<organism evidence="6 7">
    <name type="scientific">Paralvinella palmiformis</name>
    <dbReference type="NCBI Taxonomy" id="53620"/>
    <lineage>
        <taxon>Eukaryota</taxon>
        <taxon>Metazoa</taxon>
        <taxon>Spiralia</taxon>
        <taxon>Lophotrochozoa</taxon>
        <taxon>Annelida</taxon>
        <taxon>Polychaeta</taxon>
        <taxon>Sedentaria</taxon>
        <taxon>Canalipalpata</taxon>
        <taxon>Terebellida</taxon>
        <taxon>Terebelliformia</taxon>
        <taxon>Alvinellidae</taxon>
        <taxon>Paralvinella</taxon>
    </lineage>
</organism>
<protein>
    <submittedName>
        <fullName evidence="6">Uncharacterized protein</fullName>
    </submittedName>
</protein>
<evidence type="ECO:0000256" key="5">
    <source>
        <dbReference type="SAM" id="MobiDB-lite"/>
    </source>
</evidence>
<evidence type="ECO:0000256" key="4">
    <source>
        <dbReference type="SAM" id="Coils"/>
    </source>
</evidence>
<comment type="similarity">
    <text evidence="3">Belongs to the CBF-beta family.</text>
</comment>
<evidence type="ECO:0000256" key="1">
    <source>
        <dbReference type="ARBA" id="ARBA00004123"/>
    </source>
</evidence>
<dbReference type="EMBL" id="JAODUP010000061">
    <property type="protein sequence ID" value="KAK2164597.1"/>
    <property type="molecule type" value="Genomic_DNA"/>
</dbReference>
<dbReference type="Proteomes" id="UP001208570">
    <property type="component" value="Unassembled WGS sequence"/>
</dbReference>
<reference evidence="6" key="1">
    <citation type="journal article" date="2023" name="Mol. Biol. Evol.">
        <title>Third-Generation Sequencing Reveals the Adaptive Role of the Epigenome in Three Deep-Sea Polychaetes.</title>
        <authorList>
            <person name="Perez M."/>
            <person name="Aroh O."/>
            <person name="Sun Y."/>
            <person name="Lan Y."/>
            <person name="Juniper S.K."/>
            <person name="Young C.R."/>
            <person name="Angers B."/>
            <person name="Qian P.Y."/>
        </authorList>
    </citation>
    <scope>NUCLEOTIDE SEQUENCE</scope>
    <source>
        <strain evidence="6">P08H-3</strain>
    </source>
</reference>
<comment type="subcellular location">
    <subcellularLocation>
        <location evidence="1">Nucleus</location>
    </subcellularLocation>
</comment>
<proteinExistence type="inferred from homology"/>
<evidence type="ECO:0000256" key="2">
    <source>
        <dbReference type="ARBA" id="ARBA00023242"/>
    </source>
</evidence>
<evidence type="ECO:0000313" key="6">
    <source>
        <dbReference type="EMBL" id="KAK2164597.1"/>
    </source>
</evidence>
<evidence type="ECO:0000256" key="3">
    <source>
        <dbReference type="ARBA" id="ARBA00025734"/>
    </source>
</evidence>
<gene>
    <name evidence="6" type="ORF">LSH36_61g04014</name>
</gene>
<dbReference type="PANTHER" id="PTHR10276">
    <property type="entry name" value="CORE-BINDING FACTOR, BETA SUBUNIT"/>
    <property type="match status" value="1"/>
</dbReference>
<dbReference type="InterPro" id="IPR036552">
    <property type="entry name" value="CBF_bsu_sf"/>
</dbReference>
<comment type="caution">
    <text evidence="6">The sequence shown here is derived from an EMBL/GenBank/DDBJ whole genome shotgun (WGS) entry which is preliminary data.</text>
</comment>
<dbReference type="PANTHER" id="PTHR10276:SF3">
    <property type="entry name" value="CORE-BINDING FACTOR SUBUNIT BETA"/>
    <property type="match status" value="1"/>
</dbReference>
<dbReference type="GO" id="GO:0003713">
    <property type="term" value="F:transcription coactivator activity"/>
    <property type="evidence" value="ECO:0007669"/>
    <property type="project" value="InterPro"/>
</dbReference>
<dbReference type="InterPro" id="IPR003417">
    <property type="entry name" value="CBF_beta"/>
</dbReference>
<dbReference type="SUPFAM" id="SSF50723">
    <property type="entry name" value="Core binding factor beta, CBF"/>
    <property type="match status" value="1"/>
</dbReference>
<dbReference type="AlphaFoldDB" id="A0AAD9K4J5"/>
<dbReference type="GO" id="GO:0006357">
    <property type="term" value="P:regulation of transcription by RNA polymerase II"/>
    <property type="evidence" value="ECO:0007669"/>
    <property type="project" value="TreeGrafter"/>
</dbReference>
<evidence type="ECO:0000313" key="7">
    <source>
        <dbReference type="Proteomes" id="UP001208570"/>
    </source>
</evidence>
<dbReference type="Gene3D" id="2.40.250.10">
    <property type="entry name" value="Core binding factor, beta subunit"/>
    <property type="match status" value="1"/>
</dbReference>
<dbReference type="GO" id="GO:0043565">
    <property type="term" value="F:sequence-specific DNA binding"/>
    <property type="evidence" value="ECO:0007669"/>
    <property type="project" value="TreeGrafter"/>
</dbReference>
<sequence>MCDTTVSGDRVHCYGTGSASESSHLPVHLKSQFIMNGVCVIWRGWLDLQRLDGAGRLDFDEDRARIEDQLLREQIEQYNQRLREIEDRQRQYQEERERQAEAEAEVVEGLLTLTEGTNRGGGGAGAGPGSGAGGGGQDGACGGVSGVDWL</sequence>
<name>A0AAD9K4J5_9ANNE</name>
<keyword evidence="7" id="KW-1185">Reference proteome</keyword>